<dbReference type="InterPro" id="IPR002797">
    <property type="entry name" value="Polysacc_synth"/>
</dbReference>
<evidence type="ECO:0000256" key="4">
    <source>
        <dbReference type="ARBA" id="ARBA00022989"/>
    </source>
</evidence>
<organism evidence="7 8">
    <name type="scientific">Streptococcus alactolyticus</name>
    <dbReference type="NCBI Taxonomy" id="29389"/>
    <lineage>
        <taxon>Bacteria</taxon>
        <taxon>Bacillati</taxon>
        <taxon>Bacillota</taxon>
        <taxon>Bacilli</taxon>
        <taxon>Lactobacillales</taxon>
        <taxon>Streptococcaceae</taxon>
        <taxon>Streptococcus</taxon>
    </lineage>
</organism>
<feature type="transmembrane region" description="Helical" evidence="6">
    <location>
        <begin position="354"/>
        <end position="373"/>
    </location>
</feature>
<dbReference type="AlphaFoldDB" id="A0A6N7X6Z4"/>
<feature type="transmembrane region" description="Helical" evidence="6">
    <location>
        <begin position="47"/>
        <end position="67"/>
    </location>
</feature>
<comment type="subcellular location">
    <subcellularLocation>
        <location evidence="1">Cell membrane</location>
        <topology evidence="1">Multi-pass membrane protein</topology>
    </subcellularLocation>
</comment>
<feature type="transmembrane region" description="Helical" evidence="6">
    <location>
        <begin position="144"/>
        <end position="164"/>
    </location>
</feature>
<feature type="transmembrane region" description="Helical" evidence="6">
    <location>
        <begin position="170"/>
        <end position="190"/>
    </location>
</feature>
<feature type="transmembrane region" description="Helical" evidence="6">
    <location>
        <begin position="113"/>
        <end position="132"/>
    </location>
</feature>
<name>A0A6N7X6Z4_STRAY</name>
<dbReference type="GO" id="GO:0005886">
    <property type="term" value="C:plasma membrane"/>
    <property type="evidence" value="ECO:0007669"/>
    <property type="project" value="UniProtKB-SubCell"/>
</dbReference>
<dbReference type="Proteomes" id="UP000471052">
    <property type="component" value="Unassembled WGS sequence"/>
</dbReference>
<evidence type="ECO:0000313" key="8">
    <source>
        <dbReference type="Proteomes" id="UP000471052"/>
    </source>
</evidence>
<evidence type="ECO:0000256" key="6">
    <source>
        <dbReference type="SAM" id="Phobius"/>
    </source>
</evidence>
<dbReference type="PANTHER" id="PTHR30250:SF11">
    <property type="entry name" value="O-ANTIGEN TRANSPORTER-RELATED"/>
    <property type="match status" value="1"/>
</dbReference>
<dbReference type="EMBL" id="VUNP01000046">
    <property type="protein sequence ID" value="MST54369.1"/>
    <property type="molecule type" value="Genomic_DNA"/>
</dbReference>
<feature type="transmembrane region" description="Helical" evidence="6">
    <location>
        <begin position="12"/>
        <end position="35"/>
    </location>
</feature>
<dbReference type="RefSeq" id="WP_154455467.1">
    <property type="nucleotide sequence ID" value="NZ_VUNP01000046.1"/>
</dbReference>
<feature type="transmembrane region" description="Helical" evidence="6">
    <location>
        <begin position="288"/>
        <end position="306"/>
    </location>
</feature>
<protein>
    <submittedName>
        <fullName evidence="7">Oligosaccharide flippase family protein</fullName>
    </submittedName>
</protein>
<keyword evidence="2" id="KW-1003">Cell membrane</keyword>
<evidence type="ECO:0000256" key="5">
    <source>
        <dbReference type="ARBA" id="ARBA00023136"/>
    </source>
</evidence>
<dbReference type="OrthoDB" id="3249502at2"/>
<evidence type="ECO:0000256" key="2">
    <source>
        <dbReference type="ARBA" id="ARBA00022475"/>
    </source>
</evidence>
<feature type="transmembrane region" description="Helical" evidence="6">
    <location>
        <begin position="379"/>
        <end position="399"/>
    </location>
</feature>
<feature type="transmembrane region" description="Helical" evidence="6">
    <location>
        <begin position="79"/>
        <end position="101"/>
    </location>
</feature>
<keyword evidence="5 6" id="KW-0472">Membrane</keyword>
<dbReference type="InterPro" id="IPR050833">
    <property type="entry name" value="Poly_Biosynth_Transport"/>
</dbReference>
<feature type="transmembrane region" description="Helical" evidence="6">
    <location>
        <begin position="411"/>
        <end position="428"/>
    </location>
</feature>
<dbReference type="PANTHER" id="PTHR30250">
    <property type="entry name" value="PST FAMILY PREDICTED COLANIC ACID TRANSPORTER"/>
    <property type="match status" value="1"/>
</dbReference>
<keyword evidence="3 6" id="KW-0812">Transmembrane</keyword>
<gene>
    <name evidence="7" type="ORF">FYJ82_08320</name>
</gene>
<evidence type="ECO:0000256" key="3">
    <source>
        <dbReference type="ARBA" id="ARBA00022692"/>
    </source>
</evidence>
<evidence type="ECO:0000256" key="1">
    <source>
        <dbReference type="ARBA" id="ARBA00004651"/>
    </source>
</evidence>
<reference evidence="7 8" key="1">
    <citation type="submission" date="2019-08" db="EMBL/GenBank/DDBJ databases">
        <title>In-depth cultivation of the pig gut microbiome towards novel bacterial diversity and tailored functional studies.</title>
        <authorList>
            <person name="Wylensek D."/>
            <person name="Hitch T.C.A."/>
            <person name="Clavel T."/>
        </authorList>
    </citation>
    <scope>NUCLEOTIDE SEQUENCE [LARGE SCALE GENOMIC DNA]</scope>
    <source>
        <strain evidence="7 8">BL-178-WT-3A</strain>
    </source>
</reference>
<accession>A0A6N7X6Z4</accession>
<dbReference type="Pfam" id="PF01943">
    <property type="entry name" value="Polysacc_synt"/>
    <property type="match status" value="1"/>
</dbReference>
<sequence>MGRYKYLFKNIGLLTLSQFATKFLSFFLVPLYTSILTTAEYGTYDLFNTTIGVLLPVLTLNIQEAILRFSLDKKANKDAIVSVGFRYLAISNIIIALGLIANHFMGINDAVRNYSVLIFFMFFVQSLSGIITTYARGVEKISDLSISSVIASIVTISCNILFLVVFRWGLIGYFLANIIGPFSQSVFLFIRTGFLSHIKGNKYEEESKEMTSYSKPLIANSIAWWVNNSLDKYVIVFFCGLADNGIFSVAGKIPSILNIFQSIFNQAWTLSAVKDYDPDDKSGFFSNIYKAYNCMMVILCAGIILFDKVLAKLLYVNEFYAAWKYVPWLTIAIVFGALSGYLGGFFAAVKDSKVFSYSSVVGAITNLVLNVILTMAIGTMGAAIATTICYVEIWAIRFWQAKKYIKLSIRIQRDILSYILLVVQSIILVQEISIGYLLQTVVFASICGLYIKDIKSILIKILKKG</sequence>
<feature type="transmembrane region" description="Helical" evidence="6">
    <location>
        <begin position="326"/>
        <end position="347"/>
    </location>
</feature>
<proteinExistence type="predicted"/>
<keyword evidence="4 6" id="KW-1133">Transmembrane helix</keyword>
<comment type="caution">
    <text evidence="7">The sequence shown here is derived from an EMBL/GenBank/DDBJ whole genome shotgun (WGS) entry which is preliminary data.</text>
</comment>
<evidence type="ECO:0000313" key="7">
    <source>
        <dbReference type="EMBL" id="MST54369.1"/>
    </source>
</evidence>